<dbReference type="AlphaFoldDB" id="A0A2S5Y908"/>
<sequence length="312" mass="33892">MRSSVPSATSATVSTCTKKTMSESLNFVRDDVADYAASHRLHNLIGRATRFDRQPPLSDQALVDIGAHTRTLLVGLHADIAVSAAVLGQGELEFVVDPEWRRLGIGTAMLEQVLVDEPGGLLAWAHGDHPAARALAASYGFVPVRTLLQLALNPLSASPIVMPEGFVLSDGHDLDVAEWVTLNHRIFAAHPEQGRITEDDLTSRLTERWYDEGDMLLLRNRAGTLVGYNWLKMEPGTSTGEIYVLGIAQEESGHGLGRALVAVGLTRMLARGRTAATLYVDADNRAAFHIYRSLGFTTVSSDVQYRRHAAAS</sequence>
<feature type="domain" description="N-acetyltransferase" evidence="5">
    <location>
        <begin position="30"/>
        <end position="167"/>
    </location>
</feature>
<gene>
    <name evidence="6" type="primary">mshD</name>
    <name evidence="6" type="ORF">C5C51_03010</name>
</gene>
<evidence type="ECO:0000313" key="7">
    <source>
        <dbReference type="Proteomes" id="UP000237966"/>
    </source>
</evidence>
<dbReference type="EMBL" id="PSWU01000004">
    <property type="protein sequence ID" value="PPI16387.1"/>
    <property type="molecule type" value="Genomic_DNA"/>
</dbReference>
<dbReference type="PANTHER" id="PTHR43617">
    <property type="entry name" value="L-AMINO ACID N-ACETYLTRANSFERASE"/>
    <property type="match status" value="1"/>
</dbReference>
<dbReference type="PROSITE" id="PS51186">
    <property type="entry name" value="GNAT"/>
    <property type="match status" value="2"/>
</dbReference>
<dbReference type="OrthoDB" id="3208058at2"/>
<dbReference type="GO" id="GO:0035447">
    <property type="term" value="F:mycothiol synthase activity"/>
    <property type="evidence" value="ECO:0007669"/>
    <property type="project" value="UniProtKB-UniRule"/>
</dbReference>
<dbReference type="CDD" id="cd04301">
    <property type="entry name" value="NAT_SF"/>
    <property type="match status" value="2"/>
</dbReference>
<dbReference type="InterPro" id="IPR017813">
    <property type="entry name" value="Mycothiol_AcTrfase"/>
</dbReference>
<proteinExistence type="predicted"/>
<evidence type="ECO:0000256" key="1">
    <source>
        <dbReference type="ARBA" id="ARBA00022679"/>
    </source>
</evidence>
<dbReference type="EC" id="2.3.1.189" evidence="4"/>
<name>A0A2S5Y908_9MICO</name>
<reference evidence="6 7" key="1">
    <citation type="submission" date="2018-02" db="EMBL/GenBank/DDBJ databases">
        <title>Bacteriophage NCPPB3778 and a type I-E CRISPR drive the evolution of the US Biological Select Agent, Rathayibacter toxicus.</title>
        <authorList>
            <person name="Davis E.W.II."/>
            <person name="Tabima J.F."/>
            <person name="Weisberg A.J."/>
            <person name="Lopes L.D."/>
            <person name="Wiseman M.S."/>
            <person name="Wiseman M.S."/>
            <person name="Pupko T."/>
            <person name="Belcher M.S."/>
            <person name="Sechler A.J."/>
            <person name="Tancos M.A."/>
            <person name="Schroeder B.K."/>
            <person name="Murray T.D."/>
            <person name="Luster D.G."/>
            <person name="Schneider W.L."/>
            <person name="Rogers E."/>
            <person name="Andreote F.D."/>
            <person name="Grunwald N.J."/>
            <person name="Putnam M.L."/>
            <person name="Chang J.H."/>
        </authorList>
    </citation>
    <scope>NUCLEOTIDE SEQUENCE [LARGE SCALE GENOMIC DNA]</scope>
    <source>
        <strain evidence="6 7">FH99</strain>
    </source>
</reference>
<evidence type="ECO:0000259" key="5">
    <source>
        <dbReference type="PROSITE" id="PS51186"/>
    </source>
</evidence>
<feature type="domain" description="N-acetyltransferase" evidence="5">
    <location>
        <begin position="177"/>
        <end position="312"/>
    </location>
</feature>
<keyword evidence="1" id="KW-0808">Transferase</keyword>
<organism evidence="6 7">
    <name type="scientific">Rathayibacter toxicus</name>
    <dbReference type="NCBI Taxonomy" id="145458"/>
    <lineage>
        <taxon>Bacteria</taxon>
        <taxon>Bacillati</taxon>
        <taxon>Actinomycetota</taxon>
        <taxon>Actinomycetes</taxon>
        <taxon>Micrococcales</taxon>
        <taxon>Microbacteriaceae</taxon>
        <taxon>Rathayibacter</taxon>
    </lineage>
</organism>
<evidence type="ECO:0000256" key="3">
    <source>
        <dbReference type="ARBA" id="ARBA00023315"/>
    </source>
</evidence>
<keyword evidence="3" id="KW-0012">Acyltransferase</keyword>
<dbReference type="Pfam" id="PF00583">
    <property type="entry name" value="Acetyltransf_1"/>
    <property type="match status" value="1"/>
</dbReference>
<dbReference type="GO" id="GO:0010125">
    <property type="term" value="P:mycothiol biosynthetic process"/>
    <property type="evidence" value="ECO:0007669"/>
    <property type="project" value="UniProtKB-UniRule"/>
</dbReference>
<dbReference type="PANTHER" id="PTHR43617:SF31">
    <property type="entry name" value="MYCOTHIOL ACETYLTRANSFERASE"/>
    <property type="match status" value="1"/>
</dbReference>
<dbReference type="Proteomes" id="UP000237966">
    <property type="component" value="Unassembled WGS sequence"/>
</dbReference>
<comment type="caution">
    <text evidence="6">The sequence shown here is derived from an EMBL/GenBank/DDBJ whole genome shotgun (WGS) entry which is preliminary data.</text>
</comment>
<evidence type="ECO:0000256" key="2">
    <source>
        <dbReference type="ARBA" id="ARBA00022737"/>
    </source>
</evidence>
<dbReference type="GO" id="GO:0008999">
    <property type="term" value="F:protein-N-terminal-alanine acetyltransferase activity"/>
    <property type="evidence" value="ECO:0007669"/>
    <property type="project" value="TreeGrafter"/>
</dbReference>
<dbReference type="Gene3D" id="3.40.630.30">
    <property type="match status" value="1"/>
</dbReference>
<evidence type="ECO:0000313" key="6">
    <source>
        <dbReference type="EMBL" id="PPI16387.1"/>
    </source>
</evidence>
<dbReference type="SUPFAM" id="SSF55729">
    <property type="entry name" value="Acyl-CoA N-acyltransferases (Nat)"/>
    <property type="match status" value="2"/>
</dbReference>
<dbReference type="InterPro" id="IPR000182">
    <property type="entry name" value="GNAT_dom"/>
</dbReference>
<protein>
    <recommendedName>
        <fullName evidence="4">Mycothiol synthase</fullName>
        <ecNumber evidence="4">2.3.1.189</ecNumber>
    </recommendedName>
</protein>
<accession>A0A2S5Y908</accession>
<evidence type="ECO:0000256" key="4">
    <source>
        <dbReference type="NCBIfam" id="TIGR03448"/>
    </source>
</evidence>
<dbReference type="InterPro" id="IPR050276">
    <property type="entry name" value="MshD_Acetyltransferase"/>
</dbReference>
<dbReference type="InterPro" id="IPR016181">
    <property type="entry name" value="Acyl_CoA_acyltransferase"/>
</dbReference>
<keyword evidence="2" id="KW-0677">Repeat</keyword>
<dbReference type="NCBIfam" id="TIGR03448">
    <property type="entry name" value="mycothiol_MshD"/>
    <property type="match status" value="1"/>
</dbReference>